<feature type="domain" description="Aspartate/glutamate/uridylate kinase" evidence="9">
    <location>
        <begin position="13"/>
        <end position="240"/>
    </location>
</feature>
<gene>
    <name evidence="8 10" type="primary">proB</name>
    <name evidence="10" type="ORF">TEHN7118_0433</name>
</gene>
<comment type="catalytic activity">
    <reaction evidence="8">
        <text>L-glutamate + ATP = L-glutamyl 5-phosphate + ADP</text>
        <dbReference type="Rhea" id="RHEA:14877"/>
        <dbReference type="ChEBI" id="CHEBI:29985"/>
        <dbReference type="ChEBI" id="CHEBI:30616"/>
        <dbReference type="ChEBI" id="CHEBI:58274"/>
        <dbReference type="ChEBI" id="CHEBI:456216"/>
        <dbReference type="EC" id="2.7.2.11"/>
    </reaction>
</comment>
<accession>A0A2H6CRK4</accession>
<keyword evidence="11" id="KW-1185">Reference proteome</keyword>
<feature type="binding site" evidence="8">
    <location>
        <position position="18"/>
    </location>
    <ligand>
        <name>ATP</name>
        <dbReference type="ChEBI" id="CHEBI:30616"/>
    </ligand>
</feature>
<evidence type="ECO:0000256" key="5">
    <source>
        <dbReference type="ARBA" id="ARBA00022741"/>
    </source>
</evidence>
<dbReference type="SUPFAM" id="SSF53633">
    <property type="entry name" value="Carbamate kinase-like"/>
    <property type="match status" value="1"/>
</dbReference>
<comment type="pathway">
    <text evidence="8">Amino-acid biosynthesis; L-proline biosynthesis; L-glutamate 5-semialdehyde from L-glutamate: step 1/2.</text>
</comment>
<evidence type="ECO:0000256" key="3">
    <source>
        <dbReference type="ARBA" id="ARBA00022650"/>
    </source>
</evidence>
<name>A0A2H6CRK4_TETHA</name>
<dbReference type="GO" id="GO:0004349">
    <property type="term" value="F:glutamate 5-kinase activity"/>
    <property type="evidence" value="ECO:0007669"/>
    <property type="project" value="UniProtKB-UniRule"/>
</dbReference>
<reference evidence="10 11" key="1">
    <citation type="submission" date="2016-05" db="EMBL/GenBank/DDBJ databases">
        <title>Whole genome sequencing of Tetragenococcus halophilus subsp. halophilus NISL 7118.</title>
        <authorList>
            <person name="Shiwa Y."/>
            <person name="Nishimura I."/>
            <person name="Yoshikawa H."/>
            <person name="Koyama Y."/>
            <person name="Oguma T."/>
        </authorList>
    </citation>
    <scope>NUCLEOTIDE SEQUENCE [LARGE SCALE GENOMIC DNA]</scope>
    <source>
        <strain evidence="10 11">NISL 7118</strain>
    </source>
</reference>
<dbReference type="Proteomes" id="UP000236214">
    <property type="component" value="Unassembled WGS sequence"/>
</dbReference>
<evidence type="ECO:0000256" key="6">
    <source>
        <dbReference type="ARBA" id="ARBA00022777"/>
    </source>
</evidence>
<dbReference type="InterPro" id="IPR001057">
    <property type="entry name" value="Glu/AcGlu_kinase"/>
</dbReference>
<evidence type="ECO:0000256" key="1">
    <source>
        <dbReference type="ARBA" id="ARBA00022490"/>
    </source>
</evidence>
<dbReference type="PIRSF" id="PIRSF000729">
    <property type="entry name" value="GK"/>
    <property type="match status" value="1"/>
</dbReference>
<organism evidence="10 11">
    <name type="scientific">Tetragenococcus halophilus subsp. halophilus</name>
    <dbReference type="NCBI Taxonomy" id="1513897"/>
    <lineage>
        <taxon>Bacteria</taxon>
        <taxon>Bacillati</taxon>
        <taxon>Bacillota</taxon>
        <taxon>Bacilli</taxon>
        <taxon>Lactobacillales</taxon>
        <taxon>Enterococcaceae</taxon>
        <taxon>Tetragenococcus</taxon>
    </lineage>
</organism>
<dbReference type="Gene3D" id="3.40.1160.10">
    <property type="entry name" value="Acetylglutamate kinase-like"/>
    <property type="match status" value="1"/>
</dbReference>
<sequence>MEKIMYKEITDPKRIVIKVGTTTLIYPNGNINLASIDELAFVLTDLQNRGKEVILVSSGAIGVGLNQLQLNQRPFSIPQQQAVAAVGQAELMDIYNQRFQVYSQQTAQILLTRDIIEFPESRNNVINTLEELLAMGIIPIINENDTVAVDELDHLTKFGDNDRLSTIVSELTRAELLIMLSDIDGFYSDNPLKNKQAKLHRRITKIDDELMKQAGASNNQFGTGGMSSKLKAAKRVLDVNGSMVLANGKRPKIIFDILKGAEVGTLFKGESF</sequence>
<dbReference type="UniPathway" id="UPA00098">
    <property type="reaction ID" value="UER00359"/>
</dbReference>
<dbReference type="HAMAP" id="MF_00456">
    <property type="entry name" value="ProB"/>
    <property type="match status" value="1"/>
</dbReference>
<keyword evidence="3 8" id="KW-0641">Proline biosynthesis</keyword>
<feature type="binding site" evidence="8">
    <location>
        <begin position="181"/>
        <end position="182"/>
    </location>
    <ligand>
        <name>ATP</name>
        <dbReference type="ChEBI" id="CHEBI:30616"/>
    </ligand>
</feature>
<dbReference type="Pfam" id="PF00696">
    <property type="entry name" value="AA_kinase"/>
    <property type="match status" value="1"/>
</dbReference>
<evidence type="ECO:0000256" key="2">
    <source>
        <dbReference type="ARBA" id="ARBA00022605"/>
    </source>
</evidence>
<keyword evidence="5 8" id="KW-0547">Nucleotide-binding</keyword>
<dbReference type="GO" id="GO:0055129">
    <property type="term" value="P:L-proline biosynthetic process"/>
    <property type="evidence" value="ECO:0007669"/>
    <property type="project" value="UniProtKB-UniRule"/>
</dbReference>
<comment type="similarity">
    <text evidence="8">Belongs to the glutamate 5-kinase family.</text>
</comment>
<comment type="subcellular location">
    <subcellularLocation>
        <location evidence="8">Cytoplasm</location>
    </subcellularLocation>
</comment>
<dbReference type="PROSITE" id="PS00902">
    <property type="entry name" value="GLUTAMATE_5_KINASE"/>
    <property type="match status" value="1"/>
</dbReference>
<comment type="function">
    <text evidence="8">Catalyzes the transfer of a phosphate group to glutamate to form L-glutamate 5-phosphate.</text>
</comment>
<feature type="binding site" evidence="8">
    <location>
        <begin position="223"/>
        <end position="229"/>
    </location>
    <ligand>
        <name>ATP</name>
        <dbReference type="ChEBI" id="CHEBI:30616"/>
    </ligand>
</feature>
<dbReference type="InterPro" id="IPR036393">
    <property type="entry name" value="AceGlu_kinase-like_sf"/>
</dbReference>
<dbReference type="NCBIfam" id="TIGR01027">
    <property type="entry name" value="proB"/>
    <property type="match status" value="1"/>
</dbReference>
<dbReference type="PANTHER" id="PTHR43654:SF1">
    <property type="entry name" value="ISOPENTENYL PHOSPHATE KINASE"/>
    <property type="match status" value="1"/>
</dbReference>
<proteinExistence type="inferred from homology"/>
<dbReference type="AlphaFoldDB" id="A0A2H6CRK4"/>
<dbReference type="InterPro" id="IPR019797">
    <property type="entry name" value="Glutamate_5-kinase_CS"/>
</dbReference>
<dbReference type="GO" id="GO:0005829">
    <property type="term" value="C:cytosol"/>
    <property type="evidence" value="ECO:0007669"/>
    <property type="project" value="TreeGrafter"/>
</dbReference>
<dbReference type="EMBL" id="BDEC01000013">
    <property type="protein sequence ID" value="GBD67627.1"/>
    <property type="molecule type" value="Genomic_DNA"/>
</dbReference>
<dbReference type="EC" id="2.7.2.11" evidence="8"/>
<keyword evidence="1 8" id="KW-0963">Cytoplasm</keyword>
<evidence type="ECO:0000256" key="7">
    <source>
        <dbReference type="ARBA" id="ARBA00022840"/>
    </source>
</evidence>
<evidence type="ECO:0000256" key="8">
    <source>
        <dbReference type="HAMAP-Rule" id="MF_00456"/>
    </source>
</evidence>
<comment type="caution">
    <text evidence="10">The sequence shown here is derived from an EMBL/GenBank/DDBJ whole genome shotgun (WGS) entry which is preliminary data.</text>
</comment>
<dbReference type="GO" id="GO:0005524">
    <property type="term" value="F:ATP binding"/>
    <property type="evidence" value="ECO:0007669"/>
    <property type="project" value="UniProtKB-KW"/>
</dbReference>
<dbReference type="FunFam" id="3.40.1160.10:FF:000018">
    <property type="entry name" value="Glutamate 5-kinase"/>
    <property type="match status" value="1"/>
</dbReference>
<dbReference type="InterPro" id="IPR041739">
    <property type="entry name" value="G5K_ProB"/>
</dbReference>
<dbReference type="InterPro" id="IPR005715">
    <property type="entry name" value="Glu_5kinase/COase_Synthase"/>
</dbReference>
<feature type="binding site" evidence="8">
    <location>
        <position position="58"/>
    </location>
    <ligand>
        <name>substrate</name>
    </ligand>
</feature>
<evidence type="ECO:0000259" key="9">
    <source>
        <dbReference type="Pfam" id="PF00696"/>
    </source>
</evidence>
<evidence type="ECO:0000256" key="4">
    <source>
        <dbReference type="ARBA" id="ARBA00022679"/>
    </source>
</evidence>
<dbReference type="InterPro" id="IPR001048">
    <property type="entry name" value="Asp/Glu/Uridylate_kinase"/>
</dbReference>
<keyword evidence="2 8" id="KW-0028">Amino-acid biosynthesis</keyword>
<protein>
    <recommendedName>
        <fullName evidence="8">Glutamate 5-kinase</fullName>
        <ecNumber evidence="8">2.7.2.11</ecNumber>
    </recommendedName>
    <alternativeName>
        <fullName evidence="8">Gamma-glutamyl kinase</fullName>
        <shortName evidence="8">GK</shortName>
    </alternativeName>
</protein>
<evidence type="ECO:0000313" key="10">
    <source>
        <dbReference type="EMBL" id="GBD67627.1"/>
    </source>
</evidence>
<evidence type="ECO:0000313" key="11">
    <source>
        <dbReference type="Proteomes" id="UP000236214"/>
    </source>
</evidence>
<dbReference type="PRINTS" id="PR00474">
    <property type="entry name" value="GLU5KINASE"/>
</dbReference>
<feature type="binding site" evidence="8">
    <location>
        <position position="145"/>
    </location>
    <ligand>
        <name>substrate</name>
    </ligand>
</feature>
<keyword evidence="4 8" id="KW-0808">Transferase</keyword>
<keyword evidence="7 8" id="KW-0067">ATP-binding</keyword>
<dbReference type="InterPro" id="IPR011529">
    <property type="entry name" value="Glu_5kinase"/>
</dbReference>
<dbReference type="CDD" id="cd04242">
    <property type="entry name" value="AAK_G5K_ProB"/>
    <property type="match status" value="1"/>
</dbReference>
<feature type="binding site" evidence="8">
    <location>
        <position position="161"/>
    </location>
    <ligand>
        <name>substrate</name>
    </ligand>
</feature>
<keyword evidence="6 8" id="KW-0418">Kinase</keyword>
<dbReference type="PANTHER" id="PTHR43654">
    <property type="entry name" value="GLUTAMATE 5-KINASE"/>
    <property type="match status" value="1"/>
</dbReference>